<evidence type="ECO:0000256" key="1">
    <source>
        <dbReference type="ARBA" id="ARBA00022631"/>
    </source>
</evidence>
<dbReference type="AlphaFoldDB" id="A0AAN9UJU1"/>
<dbReference type="Gene3D" id="1.10.3330.10">
    <property type="entry name" value="Oxo-4-hydroxy-4-carboxy-5-ureidoimidazoline decarboxylase"/>
    <property type="match status" value="1"/>
</dbReference>
<feature type="domain" description="Oxo-4-hydroxy-4-carboxy-5-ureidoimidazoline decarboxylase" evidence="3">
    <location>
        <begin position="21"/>
        <end position="206"/>
    </location>
</feature>
<dbReference type="Pfam" id="PF09349">
    <property type="entry name" value="OHCU_decarbox"/>
    <property type="match status" value="1"/>
</dbReference>
<evidence type="ECO:0000313" key="5">
    <source>
        <dbReference type="Proteomes" id="UP001320420"/>
    </source>
</evidence>
<sequence>MASSPNLPPIESLSAAADNDDGALKSALDTLFEPSPELHALAIPSLRDELSARKHDATFTYTTLIEHVGGLLSSLATSHSSPSPNPTLYAILGSHPRLGAKKVDSAQSRAEQAQLNPSSSSHSSSSGTNLMDDKKKDTGADTDELAALNAAYEARFPGLRYVVFVNGRGREAIAADARARIARSDAAAEEREIVRAMVDIALDRARKLGGVMG</sequence>
<gene>
    <name evidence="4" type="ORF">SLS62_008222</name>
</gene>
<feature type="region of interest" description="Disordered" evidence="2">
    <location>
        <begin position="100"/>
        <end position="138"/>
    </location>
</feature>
<accession>A0AAN9UJU1</accession>
<name>A0AAN9UJU1_9PEZI</name>
<evidence type="ECO:0000313" key="4">
    <source>
        <dbReference type="EMBL" id="KAK7749370.1"/>
    </source>
</evidence>
<feature type="compositionally biased region" description="Polar residues" evidence="2">
    <location>
        <begin position="105"/>
        <end position="117"/>
    </location>
</feature>
<comment type="caution">
    <text evidence="4">The sequence shown here is derived from an EMBL/GenBank/DDBJ whole genome shotgun (WGS) entry which is preliminary data.</text>
</comment>
<organism evidence="4 5">
    <name type="scientific">Diatrype stigma</name>
    <dbReference type="NCBI Taxonomy" id="117547"/>
    <lineage>
        <taxon>Eukaryota</taxon>
        <taxon>Fungi</taxon>
        <taxon>Dikarya</taxon>
        <taxon>Ascomycota</taxon>
        <taxon>Pezizomycotina</taxon>
        <taxon>Sordariomycetes</taxon>
        <taxon>Xylariomycetidae</taxon>
        <taxon>Xylariales</taxon>
        <taxon>Diatrypaceae</taxon>
        <taxon>Diatrype</taxon>
    </lineage>
</organism>
<dbReference type="EMBL" id="JAKJXP020000074">
    <property type="protein sequence ID" value="KAK7749370.1"/>
    <property type="molecule type" value="Genomic_DNA"/>
</dbReference>
<reference evidence="4 5" key="1">
    <citation type="submission" date="2024-02" db="EMBL/GenBank/DDBJ databases">
        <title>De novo assembly and annotation of 12 fungi associated with fruit tree decline syndrome in Ontario, Canada.</title>
        <authorList>
            <person name="Sulman M."/>
            <person name="Ellouze W."/>
            <person name="Ilyukhin E."/>
        </authorList>
    </citation>
    <scope>NUCLEOTIDE SEQUENCE [LARGE SCALE GENOMIC DNA]</scope>
    <source>
        <strain evidence="4 5">M11/M66-122</strain>
    </source>
</reference>
<dbReference type="InterPro" id="IPR018020">
    <property type="entry name" value="OHCU_decarboxylase"/>
</dbReference>
<dbReference type="PANTHER" id="PTHR37987:SF1">
    <property type="entry name" value="OXO-4-HYDROXY-4-CARBOXY-5-UREIDOIMIDAZOLINE DECARBOXYLASE DOMAIN-CONTAINING PROTEIN"/>
    <property type="match status" value="1"/>
</dbReference>
<protein>
    <recommendedName>
        <fullName evidence="3">Oxo-4-hydroxy-4-carboxy-5-ureidoimidazoline decarboxylase domain-containing protein</fullName>
    </recommendedName>
</protein>
<dbReference type="PANTHER" id="PTHR37987">
    <property type="entry name" value="CHROMOSOME 9, WHOLE GENOME SHOTGUN SEQUENCE"/>
    <property type="match status" value="1"/>
</dbReference>
<keyword evidence="1" id="KW-0659">Purine metabolism</keyword>
<dbReference type="Proteomes" id="UP001320420">
    <property type="component" value="Unassembled WGS sequence"/>
</dbReference>
<keyword evidence="5" id="KW-1185">Reference proteome</keyword>
<dbReference type="InterPro" id="IPR036778">
    <property type="entry name" value="OHCU_decarboxylase_sf"/>
</dbReference>
<proteinExistence type="predicted"/>
<evidence type="ECO:0000256" key="2">
    <source>
        <dbReference type="SAM" id="MobiDB-lite"/>
    </source>
</evidence>
<dbReference type="GO" id="GO:0006144">
    <property type="term" value="P:purine nucleobase metabolic process"/>
    <property type="evidence" value="ECO:0007669"/>
    <property type="project" value="UniProtKB-KW"/>
</dbReference>
<evidence type="ECO:0000259" key="3">
    <source>
        <dbReference type="Pfam" id="PF09349"/>
    </source>
</evidence>
<dbReference type="SUPFAM" id="SSF158694">
    <property type="entry name" value="UraD-Like"/>
    <property type="match status" value="1"/>
</dbReference>